<organism evidence="1">
    <name type="scientific">Rhizophora mucronata</name>
    <name type="common">Asiatic mangrove</name>
    <dbReference type="NCBI Taxonomy" id="61149"/>
    <lineage>
        <taxon>Eukaryota</taxon>
        <taxon>Viridiplantae</taxon>
        <taxon>Streptophyta</taxon>
        <taxon>Embryophyta</taxon>
        <taxon>Tracheophyta</taxon>
        <taxon>Spermatophyta</taxon>
        <taxon>Magnoliopsida</taxon>
        <taxon>eudicotyledons</taxon>
        <taxon>Gunneridae</taxon>
        <taxon>Pentapetalae</taxon>
        <taxon>rosids</taxon>
        <taxon>fabids</taxon>
        <taxon>Malpighiales</taxon>
        <taxon>Rhizophoraceae</taxon>
        <taxon>Rhizophora</taxon>
    </lineage>
</organism>
<evidence type="ECO:0000313" key="1">
    <source>
        <dbReference type="EMBL" id="MBX01194.1"/>
    </source>
</evidence>
<proteinExistence type="predicted"/>
<protein>
    <submittedName>
        <fullName evidence="1">Uncharacterized protein MANES_05G154700</fullName>
    </submittedName>
</protein>
<sequence>MSESVNTRSLTLQKAHHRILQSQHLVHVLHSQSLQPYQIQCRFLDLEKSVSDKWIQQQEVQQYQPAGPIP</sequence>
<accession>A0A2P2K635</accession>
<dbReference type="AlphaFoldDB" id="A0A2P2K635"/>
<reference evidence="1" key="1">
    <citation type="submission" date="2018-02" db="EMBL/GenBank/DDBJ databases">
        <title>Rhizophora mucronata_Transcriptome.</title>
        <authorList>
            <person name="Meera S.P."/>
            <person name="Sreeshan A."/>
            <person name="Augustine A."/>
        </authorList>
    </citation>
    <scope>NUCLEOTIDE SEQUENCE</scope>
    <source>
        <tissue evidence="1">Leaf</tissue>
    </source>
</reference>
<dbReference type="EMBL" id="GGEC01020710">
    <property type="protein sequence ID" value="MBX01194.1"/>
    <property type="molecule type" value="Transcribed_RNA"/>
</dbReference>
<name>A0A2P2K635_RHIMU</name>